<name>A0A2K2CSS4_BRADI</name>
<protein>
    <submittedName>
        <fullName evidence="1 2">Uncharacterized protein</fullName>
    </submittedName>
</protein>
<reference evidence="1 2" key="1">
    <citation type="journal article" date="2010" name="Nature">
        <title>Genome sequencing and analysis of the model grass Brachypodium distachyon.</title>
        <authorList>
            <consortium name="International Brachypodium Initiative"/>
        </authorList>
    </citation>
    <scope>NUCLEOTIDE SEQUENCE [LARGE SCALE GENOMIC DNA]</scope>
    <source>
        <strain evidence="1 2">Bd21</strain>
    </source>
</reference>
<proteinExistence type="predicted"/>
<dbReference type="InParanoid" id="A0A2K2CSS4"/>
<sequence>MWHRVSLYSRITGSSWCLCYCCCLLLLSLSKYHVHPAAYVTNYMFHESLITTSVSSRFRFGFNIIAFFLL</sequence>
<accession>A0A2K2CSS4</accession>
<keyword evidence="3" id="KW-1185">Reference proteome</keyword>
<reference evidence="2" key="3">
    <citation type="submission" date="2018-08" db="UniProtKB">
        <authorList>
            <consortium name="EnsemblPlants"/>
        </authorList>
    </citation>
    <scope>IDENTIFICATION</scope>
    <source>
        <strain evidence="2">cv. Bd21</strain>
    </source>
</reference>
<evidence type="ECO:0000313" key="3">
    <source>
        <dbReference type="Proteomes" id="UP000008810"/>
    </source>
</evidence>
<gene>
    <name evidence="1" type="ORF">BRADI_4g37075v3</name>
</gene>
<reference evidence="1" key="2">
    <citation type="submission" date="2017-06" db="EMBL/GenBank/DDBJ databases">
        <title>WGS assembly of Brachypodium distachyon.</title>
        <authorList>
            <consortium name="The International Brachypodium Initiative"/>
            <person name="Lucas S."/>
            <person name="Harmon-Smith M."/>
            <person name="Lail K."/>
            <person name="Tice H."/>
            <person name="Grimwood J."/>
            <person name="Bruce D."/>
            <person name="Barry K."/>
            <person name="Shu S."/>
            <person name="Lindquist E."/>
            <person name="Wang M."/>
            <person name="Pitluck S."/>
            <person name="Vogel J.P."/>
            <person name="Garvin D.F."/>
            <person name="Mockler T.C."/>
            <person name="Schmutz J."/>
            <person name="Rokhsar D."/>
            <person name="Bevan M.W."/>
        </authorList>
    </citation>
    <scope>NUCLEOTIDE SEQUENCE</scope>
    <source>
        <strain evidence="1">Bd21</strain>
    </source>
</reference>
<dbReference type="AlphaFoldDB" id="A0A2K2CSS4"/>
<dbReference type="EnsemblPlants" id="PNT65085">
    <property type="protein sequence ID" value="PNT65085"/>
    <property type="gene ID" value="BRADI_4g37075v3"/>
</dbReference>
<organism evidence="1">
    <name type="scientific">Brachypodium distachyon</name>
    <name type="common">Purple false brome</name>
    <name type="synonym">Trachynia distachya</name>
    <dbReference type="NCBI Taxonomy" id="15368"/>
    <lineage>
        <taxon>Eukaryota</taxon>
        <taxon>Viridiplantae</taxon>
        <taxon>Streptophyta</taxon>
        <taxon>Embryophyta</taxon>
        <taxon>Tracheophyta</taxon>
        <taxon>Spermatophyta</taxon>
        <taxon>Magnoliopsida</taxon>
        <taxon>Liliopsida</taxon>
        <taxon>Poales</taxon>
        <taxon>Poaceae</taxon>
        <taxon>BOP clade</taxon>
        <taxon>Pooideae</taxon>
        <taxon>Stipodae</taxon>
        <taxon>Brachypodieae</taxon>
        <taxon>Brachypodium</taxon>
    </lineage>
</organism>
<dbReference type="Proteomes" id="UP000008810">
    <property type="component" value="Chromosome 4"/>
</dbReference>
<evidence type="ECO:0000313" key="2">
    <source>
        <dbReference type="EnsemblPlants" id="PNT65085"/>
    </source>
</evidence>
<dbReference type="EMBL" id="CM000883">
    <property type="protein sequence ID" value="PNT65085.1"/>
    <property type="molecule type" value="Genomic_DNA"/>
</dbReference>
<dbReference type="Gramene" id="PNT65085">
    <property type="protein sequence ID" value="PNT65085"/>
    <property type="gene ID" value="BRADI_4g37075v3"/>
</dbReference>
<evidence type="ECO:0000313" key="1">
    <source>
        <dbReference type="EMBL" id="PNT65085.1"/>
    </source>
</evidence>